<feature type="region of interest" description="Disordered" evidence="1">
    <location>
        <begin position="580"/>
        <end position="632"/>
    </location>
</feature>
<feature type="region of interest" description="Disordered" evidence="1">
    <location>
        <begin position="376"/>
        <end position="454"/>
    </location>
</feature>
<feature type="compositionally biased region" description="Polar residues" evidence="1">
    <location>
        <begin position="623"/>
        <end position="632"/>
    </location>
</feature>
<dbReference type="AlphaFoldDB" id="A0A423WXE2"/>
<evidence type="ECO:0000313" key="3">
    <source>
        <dbReference type="Proteomes" id="UP000285146"/>
    </source>
</evidence>
<dbReference type="EMBL" id="LKEB01000035">
    <property type="protein sequence ID" value="ROW08146.1"/>
    <property type="molecule type" value="Genomic_DNA"/>
</dbReference>
<keyword evidence="3" id="KW-1185">Reference proteome</keyword>
<feature type="compositionally biased region" description="Polar residues" evidence="1">
    <location>
        <begin position="227"/>
        <end position="239"/>
    </location>
</feature>
<dbReference type="InParanoid" id="A0A423WXE2"/>
<dbReference type="STRING" id="1230097.A0A423WXE2"/>
<feature type="region of interest" description="Disordered" evidence="1">
    <location>
        <begin position="513"/>
        <end position="556"/>
    </location>
</feature>
<feature type="compositionally biased region" description="Pro residues" evidence="1">
    <location>
        <begin position="518"/>
        <end position="530"/>
    </location>
</feature>
<reference evidence="2 3" key="1">
    <citation type="submission" date="2015-09" db="EMBL/GenBank/DDBJ databases">
        <title>Host preference determinants of Valsa canker pathogens revealed by comparative genomics.</title>
        <authorList>
            <person name="Yin Z."/>
            <person name="Huang L."/>
        </authorList>
    </citation>
    <scope>NUCLEOTIDE SEQUENCE [LARGE SCALE GENOMIC DNA]</scope>
    <source>
        <strain evidence="2 3">SXYLt</strain>
    </source>
</reference>
<feature type="region of interest" description="Disordered" evidence="1">
    <location>
        <begin position="200"/>
        <end position="239"/>
    </location>
</feature>
<dbReference type="OrthoDB" id="4161595at2759"/>
<feature type="compositionally biased region" description="Basic residues" evidence="1">
    <location>
        <begin position="207"/>
        <end position="226"/>
    </location>
</feature>
<protein>
    <submittedName>
        <fullName evidence="2">Uncharacterized protein</fullName>
    </submittedName>
</protein>
<feature type="compositionally biased region" description="Low complexity" evidence="1">
    <location>
        <begin position="376"/>
        <end position="392"/>
    </location>
</feature>
<feature type="compositionally biased region" description="Polar residues" evidence="1">
    <location>
        <begin position="405"/>
        <end position="415"/>
    </location>
</feature>
<feature type="region of interest" description="Disordered" evidence="1">
    <location>
        <begin position="1"/>
        <end position="50"/>
    </location>
</feature>
<evidence type="ECO:0000256" key="1">
    <source>
        <dbReference type="SAM" id="MobiDB-lite"/>
    </source>
</evidence>
<accession>A0A423WXE2</accession>
<feature type="compositionally biased region" description="Low complexity" evidence="1">
    <location>
        <begin position="582"/>
        <end position="609"/>
    </location>
</feature>
<comment type="caution">
    <text evidence="2">The sequence shown here is derived from an EMBL/GenBank/DDBJ whole genome shotgun (WGS) entry which is preliminary data.</text>
</comment>
<evidence type="ECO:0000313" key="2">
    <source>
        <dbReference type="EMBL" id="ROW08146.1"/>
    </source>
</evidence>
<sequence>MGQPTPPGSPQEGDGPQSVASSSTLFSTPNEQSEATGGSSPVRPGQPRARCDHIQGCTTGSQPRKAISHLFGRNKLCTKAIPQDVWVILCRKHYQRSRYRQTNADWALTQVKLVVKQIEKVQQWSDDNVRANRRGDGFLQHWTIQARKREAKRIQAKSASASRKQYDTASLLEIVQGIQKYLVDNNVEFYPDIEILPSITTDEPQTGRRKKKTQTRRKANKEHQRSRTSVSSSTMPNQSITQSLAATDNNHAYQPLPNNETHGLATMAGTQAGTNLWTQQSYSSNTVLPAPVTQQYAGLPTNQDNIGAQQAFAAQYRPPHARSMSENSMIHGSGYMYRSRVSQANQRYQQQNLLPSYTLPPGYAFPTTYQDYGGNNNFNVNGGSNPSSSENNARFFGSFTGGPTGLTTQRQSDQGLQRPASVSGRPPHLSSTSSMSNMGNNDLANYSPHGLPVVPAEDHYRQYQQHVGTRQAGAQQHHSLQSGDNVLDYPRYMQQLRNQQAFGFTSAAPAGGYNQWRPAPPPAHLRPPPLAGQTVPVAPMDQQGQQGQQDEKPQHSLRPGIEQMMSRPRALPQLRFTQWGMQARRNQADQQNDQDEQPQQSRQSDSQQNMGPASDHEEDYKPENTQQFDNRY</sequence>
<gene>
    <name evidence="2" type="ORF">VPNG_06885</name>
</gene>
<name>A0A423WXE2_9PEZI</name>
<organism evidence="2 3">
    <name type="scientific">Cytospora leucostoma</name>
    <dbReference type="NCBI Taxonomy" id="1230097"/>
    <lineage>
        <taxon>Eukaryota</taxon>
        <taxon>Fungi</taxon>
        <taxon>Dikarya</taxon>
        <taxon>Ascomycota</taxon>
        <taxon>Pezizomycotina</taxon>
        <taxon>Sordariomycetes</taxon>
        <taxon>Sordariomycetidae</taxon>
        <taxon>Diaporthales</taxon>
        <taxon>Cytosporaceae</taxon>
        <taxon>Cytospora</taxon>
    </lineage>
</organism>
<dbReference type="Proteomes" id="UP000285146">
    <property type="component" value="Unassembled WGS sequence"/>
</dbReference>
<feature type="compositionally biased region" description="Polar residues" evidence="1">
    <location>
        <begin position="18"/>
        <end position="39"/>
    </location>
</feature>
<feature type="compositionally biased region" description="Low complexity" evidence="1">
    <location>
        <begin position="430"/>
        <end position="441"/>
    </location>
</feature>
<proteinExistence type="predicted"/>